<protein>
    <recommendedName>
        <fullName evidence="3">DUF4249 domain-containing protein</fullName>
    </recommendedName>
</protein>
<dbReference type="InterPro" id="IPR025345">
    <property type="entry name" value="DUF4249"/>
</dbReference>
<evidence type="ECO:0008006" key="3">
    <source>
        <dbReference type="Google" id="ProtNLM"/>
    </source>
</evidence>
<dbReference type="AlphaFoldDB" id="A0AA48HKG8"/>
<dbReference type="RefSeq" id="WP_224836667.1">
    <property type="nucleotide sequence ID" value="NZ_AP027268.1"/>
</dbReference>
<sequence>MKRIIRYIFITLIIGACEDPIDVDLPEVEARLVVDGLLRVDKSEEFVDVRITMRETSQFFDENQPTQVENAVISYGVLTDEGLFETLSFCNLTEEAPGTGVYVPDPNFTTDQRIRTASAEPGVVFILQLTHKDRKYFAQTEYAHTVPIDNLEQGMDTFIDEDETEIKVTFTDDGTKDNYYVFDFMFNEFLVIEDEFFQGQQFEFSYFYDDEISAGDEVTVSILGSTEEFYNYMNLVLEQTQNDGGVFQTPVATVRGNVFDITGLDNITILDNVERPNDYALGFFAVAQEYTSSLIVQ</sequence>
<dbReference type="Proteomes" id="UP001330184">
    <property type="component" value="Chromosome"/>
</dbReference>
<organism evidence="1 2">
    <name type="scientific">Flagellimonas marinaquae</name>
    <dbReference type="NCBI Taxonomy" id="254955"/>
    <lineage>
        <taxon>Bacteria</taxon>
        <taxon>Pseudomonadati</taxon>
        <taxon>Bacteroidota</taxon>
        <taxon>Flavobacteriia</taxon>
        <taxon>Flavobacteriales</taxon>
        <taxon>Flavobacteriaceae</taxon>
        <taxon>Flagellimonas</taxon>
    </lineage>
</organism>
<proteinExistence type="predicted"/>
<gene>
    <name evidence="1" type="ORF">MACH07_00160</name>
</gene>
<evidence type="ECO:0000313" key="2">
    <source>
        <dbReference type="Proteomes" id="UP001330184"/>
    </source>
</evidence>
<reference evidence="1 2" key="1">
    <citation type="submission" date="2023-01" db="EMBL/GenBank/DDBJ databases">
        <title>Complete genome sequence of Muricauda aquimarina strain IFOP_LL357.</title>
        <authorList>
            <person name="Gajardo G."/>
            <person name="Ueki S."/>
            <person name="Maruyama F."/>
        </authorList>
    </citation>
    <scope>NUCLEOTIDE SEQUENCE [LARGE SCALE GENOMIC DNA]</scope>
    <source>
        <strain evidence="1 2">IFOP_LL357</strain>
    </source>
</reference>
<keyword evidence="2" id="KW-1185">Reference proteome</keyword>
<dbReference type="Pfam" id="PF14054">
    <property type="entry name" value="DUF4249"/>
    <property type="match status" value="1"/>
</dbReference>
<evidence type="ECO:0000313" key="1">
    <source>
        <dbReference type="EMBL" id="BDW91184.1"/>
    </source>
</evidence>
<dbReference type="PROSITE" id="PS51257">
    <property type="entry name" value="PROKAR_LIPOPROTEIN"/>
    <property type="match status" value="1"/>
</dbReference>
<accession>A0AA48HKG8</accession>
<name>A0AA48HKG8_9FLAO</name>
<dbReference type="EMBL" id="AP027268">
    <property type="protein sequence ID" value="BDW91184.1"/>
    <property type="molecule type" value="Genomic_DNA"/>
</dbReference>